<keyword evidence="4 8" id="KW-0812">Transmembrane</keyword>
<dbReference type="AlphaFoldDB" id="A0A6J1BZS5"/>
<evidence type="ECO:0000256" key="5">
    <source>
        <dbReference type="ARBA" id="ARBA00022989"/>
    </source>
</evidence>
<comment type="similarity">
    <text evidence="2">Belongs to the TrkH potassium transport family. HKT (TC 2.A.38.3) subfamily.</text>
</comment>
<accession>A0A6J1BZS5</accession>
<dbReference type="Pfam" id="PF02386">
    <property type="entry name" value="TrkH"/>
    <property type="match status" value="1"/>
</dbReference>
<evidence type="ECO:0000256" key="1">
    <source>
        <dbReference type="ARBA" id="ARBA00004141"/>
    </source>
</evidence>
<reference evidence="10" key="1">
    <citation type="submission" date="2025-08" db="UniProtKB">
        <authorList>
            <consortium name="RefSeq"/>
        </authorList>
    </citation>
    <scope>IDENTIFICATION</scope>
    <source>
        <strain evidence="10">OHB3-1</strain>
    </source>
</reference>
<sequence>MLRVESLLYFGRIWGLAYSYSGRKLVSLGKSVCFILVCFFRFLLLMNPFWIQLFYFLFISAFGLWVLAVLKPKTYDSYRPANLDLLFTSVSASTVSSMSSVEMEVFSDSQLIVLIVLMFVGGEVFTSMVGIQLRKLKLKLSEDKITSVPSVLSTISSNPQNILSQIELGVVRKLDHQPERQLKHNSIKLLGIVVLSYLLTIHLLGIGMVLVYMETVSSAREVLSKKGLKTSTFAIFLTVSTFASCGFVPTNENMIVFSKNLGLLAMLIPQALLGNTLFPCCLRFSIWSLGKFTKKSETRFLLKNSEEIGYLHLLPRLHSLLLASTVFGFVLIQSVAIWFMEWSSEALSGLNSIEKLLGVLFLSVNSRHSGESIVDLSMLSPAILFLFVAMMYLPPYTSFMPIKGDGEEGENQLEANKIIKKNKRAKFVDNFIFSQISYLLIFIFVICITERHNIKEDPLNFNLFNIIFEVISAYGNVGFTMGYSCKRQLHPQSNCVDKSFGFSGKWSSKGKIVLIVVMIFGRLKKFNMNRERAWKLL</sequence>
<keyword evidence="3" id="KW-0813">Transport</keyword>
<feature type="transmembrane region" description="Helical" evidence="8">
    <location>
        <begin position="431"/>
        <end position="449"/>
    </location>
</feature>
<evidence type="ECO:0000256" key="3">
    <source>
        <dbReference type="ARBA" id="ARBA00022448"/>
    </source>
</evidence>
<feature type="transmembrane region" description="Helical" evidence="8">
    <location>
        <begin position="25"/>
        <end position="43"/>
    </location>
</feature>
<evidence type="ECO:0000313" key="10">
    <source>
        <dbReference type="RefSeq" id="XP_022134789.1"/>
    </source>
</evidence>
<feature type="transmembrane region" description="Helical" evidence="8">
    <location>
        <begin position="232"/>
        <end position="249"/>
    </location>
</feature>
<dbReference type="InterPro" id="IPR003445">
    <property type="entry name" value="Cat_transpt"/>
</dbReference>
<dbReference type="RefSeq" id="XP_022134789.1">
    <property type="nucleotide sequence ID" value="XM_022279097.1"/>
</dbReference>
<evidence type="ECO:0000256" key="4">
    <source>
        <dbReference type="ARBA" id="ARBA00022692"/>
    </source>
</evidence>
<feature type="transmembrane region" description="Helical" evidence="8">
    <location>
        <begin position="373"/>
        <end position="393"/>
    </location>
</feature>
<keyword evidence="5 8" id="KW-1133">Transmembrane helix</keyword>
<evidence type="ECO:0000256" key="6">
    <source>
        <dbReference type="ARBA" id="ARBA00023065"/>
    </source>
</evidence>
<dbReference type="GeneID" id="111006974"/>
<keyword evidence="7 8" id="KW-0472">Membrane</keyword>
<feature type="transmembrane region" description="Helical" evidence="8">
    <location>
        <begin position="49"/>
        <end position="70"/>
    </location>
</feature>
<dbReference type="GO" id="GO:0008324">
    <property type="term" value="F:monoatomic cation transmembrane transporter activity"/>
    <property type="evidence" value="ECO:0007669"/>
    <property type="project" value="InterPro"/>
</dbReference>
<feature type="transmembrane region" description="Helical" evidence="8">
    <location>
        <begin position="320"/>
        <end position="340"/>
    </location>
</feature>
<feature type="transmembrane region" description="Helical" evidence="8">
    <location>
        <begin position="261"/>
        <end position="286"/>
    </location>
</feature>
<evidence type="ECO:0000256" key="7">
    <source>
        <dbReference type="ARBA" id="ARBA00023136"/>
    </source>
</evidence>
<protein>
    <submittedName>
        <fullName evidence="10">Sodium transporter HKT1-like</fullName>
    </submittedName>
</protein>
<dbReference type="OrthoDB" id="9999863at2759"/>
<dbReference type="GO" id="GO:0030001">
    <property type="term" value="P:metal ion transport"/>
    <property type="evidence" value="ECO:0007669"/>
    <property type="project" value="UniProtKB-ARBA"/>
</dbReference>
<keyword evidence="9" id="KW-1185">Reference proteome</keyword>
<comment type="subcellular location">
    <subcellularLocation>
        <location evidence="1">Membrane</location>
        <topology evidence="1">Multi-pass membrane protein</topology>
    </subcellularLocation>
</comment>
<name>A0A6J1BZS5_MOMCH</name>
<gene>
    <name evidence="10" type="primary">LOC111006974</name>
</gene>
<evidence type="ECO:0000256" key="8">
    <source>
        <dbReference type="SAM" id="Phobius"/>
    </source>
</evidence>
<dbReference type="InterPro" id="IPR051143">
    <property type="entry name" value="TrkH_K-transport"/>
</dbReference>
<evidence type="ECO:0000256" key="2">
    <source>
        <dbReference type="ARBA" id="ARBA00010864"/>
    </source>
</evidence>
<feature type="transmembrane region" description="Helical" evidence="8">
    <location>
        <begin position="461"/>
        <end position="483"/>
    </location>
</feature>
<dbReference type="GO" id="GO:0005886">
    <property type="term" value="C:plasma membrane"/>
    <property type="evidence" value="ECO:0007669"/>
    <property type="project" value="TreeGrafter"/>
</dbReference>
<evidence type="ECO:0000313" key="9">
    <source>
        <dbReference type="Proteomes" id="UP000504603"/>
    </source>
</evidence>
<feature type="transmembrane region" description="Helical" evidence="8">
    <location>
        <begin position="111"/>
        <end position="131"/>
    </location>
</feature>
<dbReference type="Proteomes" id="UP000504603">
    <property type="component" value="Unplaced"/>
</dbReference>
<feature type="transmembrane region" description="Helical" evidence="8">
    <location>
        <begin position="189"/>
        <end position="212"/>
    </location>
</feature>
<proteinExistence type="inferred from homology"/>
<dbReference type="PANTHER" id="PTHR31064:SF38">
    <property type="entry name" value="CATION TRANSPORTER HKT1_4-RELATED"/>
    <property type="match status" value="1"/>
</dbReference>
<keyword evidence="6" id="KW-0406">Ion transport</keyword>
<dbReference type="KEGG" id="mcha:111006974"/>
<dbReference type="PANTHER" id="PTHR31064">
    <property type="entry name" value="POTASSIUM TRANSPORT PROTEIN DDB_G0292412-RELATED"/>
    <property type="match status" value="1"/>
</dbReference>
<organism evidence="9 10">
    <name type="scientific">Momordica charantia</name>
    <name type="common">Bitter gourd</name>
    <name type="synonym">Balsam pear</name>
    <dbReference type="NCBI Taxonomy" id="3673"/>
    <lineage>
        <taxon>Eukaryota</taxon>
        <taxon>Viridiplantae</taxon>
        <taxon>Streptophyta</taxon>
        <taxon>Embryophyta</taxon>
        <taxon>Tracheophyta</taxon>
        <taxon>Spermatophyta</taxon>
        <taxon>Magnoliopsida</taxon>
        <taxon>eudicotyledons</taxon>
        <taxon>Gunneridae</taxon>
        <taxon>Pentapetalae</taxon>
        <taxon>rosids</taxon>
        <taxon>fabids</taxon>
        <taxon>Cucurbitales</taxon>
        <taxon>Cucurbitaceae</taxon>
        <taxon>Momordiceae</taxon>
        <taxon>Momordica</taxon>
    </lineage>
</organism>